<dbReference type="AlphaFoldDB" id="A0A2G1DE75"/>
<name>A0A2G1DE75_9BACT</name>
<keyword evidence="2" id="KW-1185">Reference proteome</keyword>
<dbReference type="EMBL" id="NXFY01000083">
    <property type="protein sequence ID" value="PHO16789.1"/>
    <property type="molecule type" value="Genomic_DNA"/>
</dbReference>
<organism evidence="1 2">
    <name type="scientific">Malaciobacter molluscorum LMG 25693</name>
    <dbReference type="NCBI Taxonomy" id="870501"/>
    <lineage>
        <taxon>Bacteria</taxon>
        <taxon>Pseudomonadati</taxon>
        <taxon>Campylobacterota</taxon>
        <taxon>Epsilonproteobacteria</taxon>
        <taxon>Campylobacterales</taxon>
        <taxon>Arcobacteraceae</taxon>
        <taxon>Malaciobacter</taxon>
    </lineage>
</organism>
<gene>
    <name evidence="1" type="ORF">CPU12_13845</name>
</gene>
<comment type="caution">
    <text evidence="1">The sequence shown here is derived from an EMBL/GenBank/DDBJ whole genome shotgun (WGS) entry which is preliminary data.</text>
</comment>
<reference evidence="1 2" key="1">
    <citation type="submission" date="2017-09" db="EMBL/GenBank/DDBJ databases">
        <title>Arcobacter canalis sp. nov., a new species isolated from a water canal contaminated with urban sewage.</title>
        <authorList>
            <person name="Perez-Cataluna A."/>
            <person name="Salas-Masso N."/>
            <person name="Figueras M.J."/>
        </authorList>
    </citation>
    <scope>NUCLEOTIDE SEQUENCE [LARGE SCALE GENOMIC DNA]</scope>
    <source>
        <strain evidence="1 2">F98-3</strain>
    </source>
</reference>
<accession>A0A2G1DE75</accession>
<feature type="non-terminal residue" evidence="1">
    <location>
        <position position="66"/>
    </location>
</feature>
<proteinExistence type="predicted"/>
<evidence type="ECO:0000313" key="2">
    <source>
        <dbReference type="Proteomes" id="UP000221222"/>
    </source>
</evidence>
<sequence length="66" mass="7363">MLRAPGAFDEKDFLSTCINYYQCDQVLLYHTLSLLDINTGSSAVTPFVDARQRGCYLCDLLPCVLA</sequence>
<protein>
    <submittedName>
        <fullName evidence="1">Iron-sulfur protein</fullName>
    </submittedName>
</protein>
<dbReference type="Proteomes" id="UP000221222">
    <property type="component" value="Unassembled WGS sequence"/>
</dbReference>
<evidence type="ECO:0000313" key="1">
    <source>
        <dbReference type="EMBL" id="PHO16789.1"/>
    </source>
</evidence>